<gene>
    <name evidence="3" type="ORF">SAMN05661093_00166</name>
</gene>
<reference evidence="3 4" key="1">
    <citation type="submission" date="2017-04" db="EMBL/GenBank/DDBJ databases">
        <authorList>
            <person name="Afonso C.L."/>
            <person name="Miller P.J."/>
            <person name="Scott M.A."/>
            <person name="Spackman E."/>
            <person name="Goraichik I."/>
            <person name="Dimitrov K.M."/>
            <person name="Suarez D.L."/>
            <person name="Swayne D.E."/>
        </authorList>
    </citation>
    <scope>NUCLEOTIDE SEQUENCE [LARGE SCALE GENOMIC DNA]</scope>
    <source>
        <strain evidence="3 4">DSM 43828</strain>
    </source>
</reference>
<dbReference type="GO" id="GO:0016874">
    <property type="term" value="F:ligase activity"/>
    <property type="evidence" value="ECO:0007669"/>
    <property type="project" value="UniProtKB-KW"/>
</dbReference>
<organism evidence="3 4">
    <name type="scientific">Kibdelosporangium aridum</name>
    <dbReference type="NCBI Taxonomy" id="2030"/>
    <lineage>
        <taxon>Bacteria</taxon>
        <taxon>Bacillati</taxon>
        <taxon>Actinomycetota</taxon>
        <taxon>Actinomycetes</taxon>
        <taxon>Pseudonocardiales</taxon>
        <taxon>Pseudonocardiaceae</taxon>
        <taxon>Kibdelosporangium</taxon>
    </lineage>
</organism>
<dbReference type="GO" id="GO:0070566">
    <property type="term" value="F:adenylyltransferase activity"/>
    <property type="evidence" value="ECO:0007669"/>
    <property type="project" value="TreeGrafter"/>
</dbReference>
<dbReference type="GO" id="GO:0006633">
    <property type="term" value="P:fatty acid biosynthetic process"/>
    <property type="evidence" value="ECO:0007669"/>
    <property type="project" value="TreeGrafter"/>
</dbReference>
<proteinExistence type="inferred from homology"/>
<evidence type="ECO:0000313" key="4">
    <source>
        <dbReference type="Proteomes" id="UP000192674"/>
    </source>
</evidence>
<evidence type="ECO:0000256" key="1">
    <source>
        <dbReference type="ARBA" id="ARBA00006432"/>
    </source>
</evidence>
<dbReference type="Proteomes" id="UP000192674">
    <property type="component" value="Unassembled WGS sequence"/>
</dbReference>
<evidence type="ECO:0000313" key="3">
    <source>
        <dbReference type="EMBL" id="SMC48986.1"/>
    </source>
</evidence>
<dbReference type="GO" id="GO:0005886">
    <property type="term" value="C:plasma membrane"/>
    <property type="evidence" value="ECO:0007669"/>
    <property type="project" value="TreeGrafter"/>
</dbReference>
<dbReference type="Pfam" id="PF00501">
    <property type="entry name" value="AMP-binding"/>
    <property type="match status" value="1"/>
</dbReference>
<dbReference type="SUPFAM" id="SSF56801">
    <property type="entry name" value="Acetyl-CoA synthetase-like"/>
    <property type="match status" value="1"/>
</dbReference>
<dbReference type="Gene3D" id="3.40.50.12780">
    <property type="entry name" value="N-terminal domain of ligase-like"/>
    <property type="match status" value="1"/>
</dbReference>
<keyword evidence="3" id="KW-0436">Ligase</keyword>
<dbReference type="PANTHER" id="PTHR22754:SF32">
    <property type="entry name" value="DISCO-INTERACTING PROTEIN 2"/>
    <property type="match status" value="1"/>
</dbReference>
<dbReference type="InterPro" id="IPR042099">
    <property type="entry name" value="ANL_N_sf"/>
</dbReference>
<dbReference type="AlphaFoldDB" id="A0A1W1ZKP5"/>
<dbReference type="RefSeq" id="WP_084424154.1">
    <property type="nucleotide sequence ID" value="NZ_FWXV01000001.1"/>
</dbReference>
<feature type="domain" description="AMP-dependent synthetase/ligase" evidence="2">
    <location>
        <begin position="19"/>
        <end position="408"/>
    </location>
</feature>
<protein>
    <submittedName>
        <fullName evidence="3">Acyl-CoA synthetase (AMP-forming)/AMP-acid ligase II</fullName>
    </submittedName>
</protein>
<sequence>MPQAMLDGATLGTCLTNLASRSPDCVARFPDTGAALTAAELDRASVGAAHAFLDAGIRPGDLVGVVVPAGPQVFTTLYGLWRIGAAVSVLPVAVGFGAAASAAQRLAALITDADIRKVVLDPSYAAIGQELLDILPSLSVVDAGVSMPGAAWRLPAVFEDDLAVVQFTSGSTDTPKGVMLPHRNMIAGLLACVVSGDLSTEDKLVQWVPTYHDMGLISLMSFFLNGCDVHLFSPTAFLRRPAQLLQYFAEVRGTAFASPNFIYEFLLDAVKPDLLRTLDLSNWRLAYNGAEPISAATIQRFTETLAPCGVRDNVMFPVYGMAEATLSVAYPEPGSVPRTVTIDRSQLGRSSLVRVVPELHPSAKTVVAVGKAVHGIDIRLVDSLGLPCGPGEVGQIQISGPPVTTGYYRAPEINAFDGPWLSTGDLGFQLEGDLFVLGRTEEVIVTADRHFFPDDIESVVRDIPGVYQRRCVAFPDRAQVGVIIEAGDAHTEHVRAEAERLLLSELNLDQVSVRVVRPRWITRTTSGKWQRALASRRLAAAAV</sequence>
<evidence type="ECO:0000259" key="2">
    <source>
        <dbReference type="Pfam" id="PF00501"/>
    </source>
</evidence>
<dbReference type="PANTHER" id="PTHR22754">
    <property type="entry name" value="DISCO-INTERACTING PROTEIN 2 DIP2 -RELATED"/>
    <property type="match status" value="1"/>
</dbReference>
<name>A0A1W1ZKP5_KIBAR</name>
<keyword evidence="4" id="KW-1185">Reference proteome</keyword>
<dbReference type="Gene3D" id="3.30.300.30">
    <property type="match status" value="1"/>
</dbReference>
<dbReference type="EMBL" id="FWXV01000001">
    <property type="protein sequence ID" value="SMC48986.1"/>
    <property type="molecule type" value="Genomic_DNA"/>
</dbReference>
<dbReference type="OrthoDB" id="3671040at2"/>
<dbReference type="InterPro" id="IPR045851">
    <property type="entry name" value="AMP-bd_C_sf"/>
</dbReference>
<accession>A0A1W1ZKP5</accession>
<dbReference type="InterPro" id="IPR000873">
    <property type="entry name" value="AMP-dep_synth/lig_dom"/>
</dbReference>
<comment type="similarity">
    <text evidence="1">Belongs to the ATP-dependent AMP-binding enzyme family.</text>
</comment>